<keyword evidence="2" id="KW-0227">DNA damage</keyword>
<dbReference type="InterPro" id="IPR050116">
    <property type="entry name" value="DNA_polymerase-Y"/>
</dbReference>
<dbReference type="PANTHER" id="PTHR11076">
    <property type="entry name" value="DNA REPAIR POLYMERASE UMUC / TRANSFERASE FAMILY MEMBER"/>
    <property type="match status" value="1"/>
</dbReference>
<dbReference type="Pfam" id="PF00817">
    <property type="entry name" value="IMS"/>
    <property type="match status" value="1"/>
</dbReference>
<comment type="similarity">
    <text evidence="1">Belongs to the DNA polymerase type-Y family.</text>
</comment>
<dbReference type="InterPro" id="IPR001126">
    <property type="entry name" value="UmuC"/>
</dbReference>
<evidence type="ECO:0000256" key="1">
    <source>
        <dbReference type="ARBA" id="ARBA00010945"/>
    </source>
</evidence>
<dbReference type="EMBL" id="BAABDS010000038">
    <property type="protein sequence ID" value="GAA3716989.1"/>
    <property type="molecule type" value="Genomic_DNA"/>
</dbReference>
<evidence type="ECO:0000256" key="5">
    <source>
        <dbReference type="ARBA" id="ARBA00023236"/>
    </source>
</evidence>
<keyword evidence="5" id="KW-0742">SOS response</keyword>
<dbReference type="InterPro" id="IPR043502">
    <property type="entry name" value="DNA/RNA_pol_sf"/>
</dbReference>
<evidence type="ECO:0000256" key="4">
    <source>
        <dbReference type="ARBA" id="ARBA00023204"/>
    </source>
</evidence>
<evidence type="ECO:0000256" key="2">
    <source>
        <dbReference type="ARBA" id="ARBA00022763"/>
    </source>
</evidence>
<dbReference type="PROSITE" id="PS50173">
    <property type="entry name" value="UMUC"/>
    <property type="match status" value="1"/>
</dbReference>
<evidence type="ECO:0000313" key="8">
    <source>
        <dbReference type="Proteomes" id="UP001501479"/>
    </source>
</evidence>
<dbReference type="Proteomes" id="UP001501479">
    <property type="component" value="Unassembled WGS sequence"/>
</dbReference>
<keyword evidence="8" id="KW-1185">Reference proteome</keyword>
<name>A0ABP7EDU4_9GAMM</name>
<dbReference type="Gene3D" id="3.30.70.270">
    <property type="match status" value="1"/>
</dbReference>
<dbReference type="Gene3D" id="1.10.150.20">
    <property type="entry name" value="5' to 3' exonuclease, C-terminal subdomain"/>
    <property type="match status" value="1"/>
</dbReference>
<dbReference type="PANTHER" id="PTHR11076:SF34">
    <property type="entry name" value="PROTEIN UMUC"/>
    <property type="match status" value="1"/>
</dbReference>
<proteinExistence type="inferred from homology"/>
<evidence type="ECO:0000313" key="7">
    <source>
        <dbReference type="EMBL" id="GAA3716989.1"/>
    </source>
</evidence>
<comment type="caution">
    <text evidence="7">The sequence shown here is derived from an EMBL/GenBank/DDBJ whole genome shotgun (WGS) entry which is preliminary data.</text>
</comment>
<dbReference type="SUPFAM" id="SSF56672">
    <property type="entry name" value="DNA/RNA polymerases"/>
    <property type="match status" value="1"/>
</dbReference>
<dbReference type="Pfam" id="PF13438">
    <property type="entry name" value="DUF4113"/>
    <property type="match status" value="1"/>
</dbReference>
<gene>
    <name evidence="7" type="primary">umuC</name>
    <name evidence="7" type="ORF">GCM10022421_26090</name>
</gene>
<keyword evidence="3" id="KW-0741">SOS mutagenesis</keyword>
<keyword evidence="4" id="KW-0234">DNA repair</keyword>
<dbReference type="NCBIfam" id="NF002955">
    <property type="entry name" value="PRK03609.1"/>
    <property type="match status" value="1"/>
</dbReference>
<dbReference type="InterPro" id="IPR025188">
    <property type="entry name" value="DUF4113"/>
</dbReference>
<dbReference type="Gene3D" id="3.40.1170.60">
    <property type="match status" value="1"/>
</dbReference>
<organism evidence="7 8">
    <name type="scientific">Oceanisphaera sediminis</name>
    <dbReference type="NCBI Taxonomy" id="981381"/>
    <lineage>
        <taxon>Bacteria</taxon>
        <taxon>Pseudomonadati</taxon>
        <taxon>Pseudomonadota</taxon>
        <taxon>Gammaproteobacteria</taxon>
        <taxon>Aeromonadales</taxon>
        <taxon>Aeromonadaceae</taxon>
        <taxon>Oceanisphaera</taxon>
    </lineage>
</organism>
<dbReference type="CDD" id="cd01700">
    <property type="entry name" value="PolY_Pol_V_umuC"/>
    <property type="match status" value="1"/>
</dbReference>
<protein>
    <submittedName>
        <fullName evidence="7">Translesion error-prone DNA polymerase V subunit UmuC</fullName>
    </submittedName>
</protein>
<dbReference type="InterPro" id="IPR017961">
    <property type="entry name" value="DNA_pol_Y-fam_little_finger"/>
</dbReference>
<dbReference type="Gene3D" id="3.30.1490.100">
    <property type="entry name" value="DNA polymerase, Y-family, little finger domain"/>
    <property type="match status" value="1"/>
</dbReference>
<feature type="domain" description="UmuC" evidence="6">
    <location>
        <begin position="1"/>
        <end position="151"/>
    </location>
</feature>
<dbReference type="Pfam" id="PF11799">
    <property type="entry name" value="IMS_C"/>
    <property type="match status" value="1"/>
</dbReference>
<dbReference type="InterPro" id="IPR036775">
    <property type="entry name" value="DNA_pol_Y-fam_lit_finger_sf"/>
</dbReference>
<dbReference type="SUPFAM" id="SSF100879">
    <property type="entry name" value="Lesion bypass DNA polymerase (Y-family), little finger domain"/>
    <property type="match status" value="1"/>
</dbReference>
<evidence type="ECO:0000259" key="6">
    <source>
        <dbReference type="PROSITE" id="PS50173"/>
    </source>
</evidence>
<accession>A0ABP7EDU4</accession>
<evidence type="ECO:0000256" key="3">
    <source>
        <dbReference type="ARBA" id="ARBA00023199"/>
    </source>
</evidence>
<reference evidence="8" key="1">
    <citation type="journal article" date="2019" name="Int. J. Syst. Evol. Microbiol.">
        <title>The Global Catalogue of Microorganisms (GCM) 10K type strain sequencing project: providing services to taxonomists for standard genome sequencing and annotation.</title>
        <authorList>
            <consortium name="The Broad Institute Genomics Platform"/>
            <consortium name="The Broad Institute Genome Sequencing Center for Infectious Disease"/>
            <person name="Wu L."/>
            <person name="Ma J."/>
        </authorList>
    </citation>
    <scope>NUCLEOTIDE SEQUENCE [LARGE SCALE GENOMIC DNA]</scope>
    <source>
        <strain evidence="8">JCM 17329</strain>
    </source>
</reference>
<sequence length="384" mass="43267">MVARSAEAKAMGIGMGVPYFKIKEAYERAGGVVFSSNYALYADLSRRVMTVLEMQVPRVEVYSIDEAFLDLSGLEHLVSLSEFAADIRQRVLRWVGIMVGVGIAPTKTLAKLANYAAKRWPATDGVVDLRDPIRQQKLLQLVPVEEVWGIGRRLARQLNEMGIRTAWQLAKANQKVIRRQFSVVVERTVCELNGLSCLALHEQPEPKKQIISSRSFGERITEFQSMREAVSKYTSRAAEKLRVQQEYCRLVQVSLRTSPFSPQEPFYSNSAIVELGLPTADSRELVQAACQGLRQIWKAGYRYQKASVMLTDFWPPGSYQQNLFETPCSKPKSQALMQVMDNINSSGKGRVFLAAEGIEQEWQMKRGFLSPAYTTRISDIPKVS</sequence>
<dbReference type="InterPro" id="IPR043128">
    <property type="entry name" value="Rev_trsase/Diguanyl_cyclase"/>
</dbReference>